<feature type="domain" description="DUF4124" evidence="3">
    <location>
        <begin position="9"/>
        <end position="82"/>
    </location>
</feature>
<feature type="region of interest" description="Disordered" evidence="1">
    <location>
        <begin position="70"/>
        <end position="104"/>
    </location>
</feature>
<gene>
    <name evidence="4" type="ORF">FNU76_04995</name>
</gene>
<keyword evidence="2" id="KW-0732">Signal</keyword>
<dbReference type="InterPro" id="IPR025392">
    <property type="entry name" value="DUF4124"/>
</dbReference>
<dbReference type="EMBL" id="CP041730">
    <property type="protein sequence ID" value="QDQ25756.1"/>
    <property type="molecule type" value="Genomic_DNA"/>
</dbReference>
<keyword evidence="5" id="KW-1185">Reference proteome</keyword>
<dbReference type="KEGG" id="cari:FNU76_04995"/>
<evidence type="ECO:0000313" key="4">
    <source>
        <dbReference type="EMBL" id="QDQ25756.1"/>
    </source>
</evidence>
<evidence type="ECO:0000256" key="1">
    <source>
        <dbReference type="SAM" id="MobiDB-lite"/>
    </source>
</evidence>
<protein>
    <submittedName>
        <fullName evidence="4">DUF4124 domain-containing protein</fullName>
    </submittedName>
</protein>
<sequence>MLTALALPALLVCLAASVSADIYKWVDQNGRVQYGDTPPAEAKAKAKKLELKPNTISAPPPPAVVEAKPAVVAPKPAESTPAEAAKPQDATAPDAPDSSSQPPA</sequence>
<dbReference type="Proteomes" id="UP000317550">
    <property type="component" value="Chromosome"/>
</dbReference>
<feature type="chain" id="PRO_5021991474" evidence="2">
    <location>
        <begin position="21"/>
        <end position="104"/>
    </location>
</feature>
<dbReference type="AlphaFoldDB" id="A0A516SC83"/>
<accession>A0A516SC83</accession>
<reference evidence="5" key="1">
    <citation type="submission" date="2019-07" db="EMBL/GenBank/DDBJ databases">
        <title>Chitinimonas sp. nov., isolated from Ny-Alesund, arctica soil.</title>
        <authorList>
            <person name="Xu Q."/>
            <person name="Peng F."/>
        </authorList>
    </citation>
    <scope>NUCLEOTIDE SEQUENCE [LARGE SCALE GENOMIC DNA]</scope>
    <source>
        <strain evidence="5">R3-44</strain>
    </source>
</reference>
<proteinExistence type="predicted"/>
<dbReference type="Pfam" id="PF13511">
    <property type="entry name" value="DUF4124"/>
    <property type="match status" value="1"/>
</dbReference>
<evidence type="ECO:0000259" key="3">
    <source>
        <dbReference type="Pfam" id="PF13511"/>
    </source>
</evidence>
<evidence type="ECO:0000313" key="5">
    <source>
        <dbReference type="Proteomes" id="UP000317550"/>
    </source>
</evidence>
<evidence type="ECO:0000256" key="2">
    <source>
        <dbReference type="SAM" id="SignalP"/>
    </source>
</evidence>
<feature type="signal peptide" evidence="2">
    <location>
        <begin position="1"/>
        <end position="20"/>
    </location>
</feature>
<organism evidence="4 5">
    <name type="scientific">Chitinimonas arctica</name>
    <dbReference type="NCBI Taxonomy" id="2594795"/>
    <lineage>
        <taxon>Bacteria</taxon>
        <taxon>Pseudomonadati</taxon>
        <taxon>Pseudomonadota</taxon>
        <taxon>Betaproteobacteria</taxon>
        <taxon>Neisseriales</taxon>
        <taxon>Chitinibacteraceae</taxon>
        <taxon>Chitinimonas</taxon>
    </lineage>
</organism>
<name>A0A516SC83_9NEIS</name>